<dbReference type="PATRIC" id="fig|1115809.3.peg.1000"/>
<comment type="caution">
    <text evidence="1">The sequence shown here is derived from an EMBL/GenBank/DDBJ whole genome shotgun (WGS) entry which is preliminary data.</text>
</comment>
<name>U2QLI2_9BACT</name>
<accession>U2QLI2</accession>
<protein>
    <submittedName>
        <fullName evidence="1">Uncharacterized protein</fullName>
    </submittedName>
</protein>
<sequence length="84" mass="9832">MQYQQQQATERLHQFAGCDLLENNYLCSISNNPIIYIILITNTIYRYCKNKKVILQNKIPLAKGGIFVFYQLKIRTVPAADREH</sequence>
<proteinExistence type="predicted"/>
<reference evidence="1 2" key="1">
    <citation type="submission" date="2013-08" db="EMBL/GenBank/DDBJ databases">
        <authorList>
            <person name="Durkin A.S."/>
            <person name="Haft D.R."/>
            <person name="McCorrison J."/>
            <person name="Torralba M."/>
            <person name="Gillis M."/>
            <person name="Haft D.H."/>
            <person name="Methe B."/>
            <person name="Sutton G."/>
            <person name="Nelson K.E."/>
        </authorList>
    </citation>
    <scope>NUCLEOTIDE SEQUENCE [LARGE SCALE GENOMIC DNA]</scope>
    <source>
        <strain evidence="1 2">F0067</strain>
    </source>
</reference>
<gene>
    <name evidence="1" type="ORF">HMPREF9135_2162</name>
</gene>
<keyword evidence="2" id="KW-1185">Reference proteome</keyword>
<dbReference type="EMBL" id="AWEY01000011">
    <property type="protein sequence ID" value="ERK39662.1"/>
    <property type="molecule type" value="Genomic_DNA"/>
</dbReference>
<dbReference type="AlphaFoldDB" id="U2QLI2"/>
<evidence type="ECO:0000313" key="2">
    <source>
        <dbReference type="Proteomes" id="UP000016648"/>
    </source>
</evidence>
<dbReference type="Proteomes" id="UP000016648">
    <property type="component" value="Unassembled WGS sequence"/>
</dbReference>
<organism evidence="1 2">
    <name type="scientific">Segatella baroniae F0067</name>
    <dbReference type="NCBI Taxonomy" id="1115809"/>
    <lineage>
        <taxon>Bacteria</taxon>
        <taxon>Pseudomonadati</taxon>
        <taxon>Bacteroidota</taxon>
        <taxon>Bacteroidia</taxon>
        <taxon>Bacteroidales</taxon>
        <taxon>Prevotellaceae</taxon>
        <taxon>Segatella</taxon>
    </lineage>
</organism>
<evidence type="ECO:0000313" key="1">
    <source>
        <dbReference type="EMBL" id="ERK39662.1"/>
    </source>
</evidence>